<dbReference type="SUPFAM" id="SSF54001">
    <property type="entry name" value="Cysteine proteinases"/>
    <property type="match status" value="1"/>
</dbReference>
<dbReference type="InterPro" id="IPR000668">
    <property type="entry name" value="Peptidase_C1A_C"/>
</dbReference>
<comment type="similarity">
    <text evidence="1">Belongs to the peptidase C1 family.</text>
</comment>
<dbReference type="Pfam" id="PF00112">
    <property type="entry name" value="Peptidase_C1"/>
    <property type="match status" value="1"/>
</dbReference>
<feature type="domain" description="Cathepsin propeptide inhibitor" evidence="3">
    <location>
        <begin position="32"/>
        <end position="89"/>
    </location>
</feature>
<protein>
    <recommendedName>
        <fullName evidence="3">Cathepsin propeptide inhibitor domain-containing protein</fullName>
    </recommendedName>
</protein>
<dbReference type="InterPro" id="IPR038765">
    <property type="entry name" value="Papain-like_cys_pep_sf"/>
</dbReference>
<evidence type="ECO:0000313" key="4">
    <source>
        <dbReference type="EMBL" id="RRT42127.1"/>
    </source>
</evidence>
<gene>
    <name evidence="4" type="ORF">B296_00021620</name>
</gene>
<accession>A0A426XRJ2</accession>
<evidence type="ECO:0000256" key="2">
    <source>
        <dbReference type="SAM" id="SignalP"/>
    </source>
</evidence>
<proteinExistence type="inferred from homology"/>
<dbReference type="InterPro" id="IPR013128">
    <property type="entry name" value="Peptidase_C1A"/>
</dbReference>
<dbReference type="PANTHER" id="PTHR12411">
    <property type="entry name" value="CYSTEINE PROTEASE FAMILY C1-RELATED"/>
    <property type="match status" value="1"/>
</dbReference>
<dbReference type="Gene3D" id="3.90.70.10">
    <property type="entry name" value="Cysteine proteinases"/>
    <property type="match status" value="1"/>
</dbReference>
<evidence type="ECO:0000313" key="5">
    <source>
        <dbReference type="Proteomes" id="UP000287651"/>
    </source>
</evidence>
<dbReference type="Pfam" id="PF08246">
    <property type="entry name" value="Inhibitor_I29"/>
    <property type="match status" value="1"/>
</dbReference>
<name>A0A426XRJ2_ENSVE</name>
<comment type="caution">
    <text evidence="4">The sequence shown here is derived from an EMBL/GenBank/DDBJ whole genome shotgun (WGS) entry which is preliminary data.</text>
</comment>
<sequence>MGFTRSFLFSTTLIVFLCLRFSPISSSYSDLFESWIRVHGKRYASEEEKHARFRVFEDNLAFVDAHNAAANSSYELALNAFADLLPNEFRAARLGLSAGLAVPRANSTAFRGSYGAVPSSVDWRKEGAVTSVKDQGSCGMNLAVAFSSSISI</sequence>
<dbReference type="GO" id="GO:0006508">
    <property type="term" value="P:proteolysis"/>
    <property type="evidence" value="ECO:0007669"/>
    <property type="project" value="InterPro"/>
</dbReference>
<evidence type="ECO:0000256" key="1">
    <source>
        <dbReference type="ARBA" id="ARBA00008455"/>
    </source>
</evidence>
<reference evidence="4 5" key="1">
    <citation type="journal article" date="2014" name="Agronomy (Basel)">
        <title>A Draft Genome Sequence for Ensete ventricosum, the Drought-Tolerant Tree Against Hunger.</title>
        <authorList>
            <person name="Harrison J."/>
            <person name="Moore K.A."/>
            <person name="Paszkiewicz K."/>
            <person name="Jones T."/>
            <person name="Grant M."/>
            <person name="Ambacheew D."/>
            <person name="Muzemil S."/>
            <person name="Studholme D.J."/>
        </authorList>
    </citation>
    <scope>NUCLEOTIDE SEQUENCE [LARGE SCALE GENOMIC DNA]</scope>
</reference>
<dbReference type="GO" id="GO:0008234">
    <property type="term" value="F:cysteine-type peptidase activity"/>
    <property type="evidence" value="ECO:0007669"/>
    <property type="project" value="InterPro"/>
</dbReference>
<keyword evidence="2" id="KW-0732">Signal</keyword>
<feature type="signal peptide" evidence="2">
    <location>
        <begin position="1"/>
        <end position="26"/>
    </location>
</feature>
<dbReference type="Proteomes" id="UP000287651">
    <property type="component" value="Unassembled WGS sequence"/>
</dbReference>
<feature type="chain" id="PRO_5019027966" description="Cathepsin propeptide inhibitor domain-containing protein" evidence="2">
    <location>
        <begin position="27"/>
        <end position="152"/>
    </location>
</feature>
<dbReference type="EMBL" id="AMZH03018052">
    <property type="protein sequence ID" value="RRT42127.1"/>
    <property type="molecule type" value="Genomic_DNA"/>
</dbReference>
<evidence type="ECO:0000259" key="3">
    <source>
        <dbReference type="SMART" id="SM00848"/>
    </source>
</evidence>
<organism evidence="4 5">
    <name type="scientific">Ensete ventricosum</name>
    <name type="common">Abyssinian banana</name>
    <name type="synonym">Musa ensete</name>
    <dbReference type="NCBI Taxonomy" id="4639"/>
    <lineage>
        <taxon>Eukaryota</taxon>
        <taxon>Viridiplantae</taxon>
        <taxon>Streptophyta</taxon>
        <taxon>Embryophyta</taxon>
        <taxon>Tracheophyta</taxon>
        <taxon>Spermatophyta</taxon>
        <taxon>Magnoliopsida</taxon>
        <taxon>Liliopsida</taxon>
        <taxon>Zingiberales</taxon>
        <taxon>Musaceae</taxon>
        <taxon>Ensete</taxon>
    </lineage>
</organism>
<dbReference type="Gene3D" id="1.10.287.2250">
    <property type="match status" value="1"/>
</dbReference>
<dbReference type="SMART" id="SM00848">
    <property type="entry name" value="Inhibitor_I29"/>
    <property type="match status" value="1"/>
</dbReference>
<dbReference type="InterPro" id="IPR013201">
    <property type="entry name" value="Prot_inhib_I29"/>
</dbReference>
<dbReference type="AlphaFoldDB" id="A0A426XRJ2"/>